<evidence type="ECO:0000313" key="2">
    <source>
        <dbReference type="Proteomes" id="UP000006329"/>
    </source>
</evidence>
<organism evidence="1 2">
    <name type="scientific">Leptospira santarosai str. MOR084</name>
    <dbReference type="NCBI Taxonomy" id="1049984"/>
    <lineage>
        <taxon>Bacteria</taxon>
        <taxon>Pseudomonadati</taxon>
        <taxon>Spirochaetota</taxon>
        <taxon>Spirochaetia</taxon>
        <taxon>Leptospirales</taxon>
        <taxon>Leptospiraceae</taxon>
        <taxon>Leptospira</taxon>
    </lineage>
</organism>
<keyword evidence="2" id="KW-1185">Reference proteome</keyword>
<dbReference type="AlphaFoldDB" id="A0A0E2BD37"/>
<accession>A0A0E2BD37</accession>
<gene>
    <name evidence="1" type="ORF">LEP1GSC179_3710</name>
</gene>
<sequence>MKFMFTFVIIFCSVHTLFADKNVSNMNFDINVNNFNKIKKYILLNGDKETYCNMYNDNPHYTFKLFDVYLNPESQRNNINCDPSLSDFDEMVIRDWNSKKIYYSVKLKTINSIFHDPDIKIIEYYWKSILEQIDIKTEL</sequence>
<dbReference type="EMBL" id="AHON02000059">
    <property type="protein sequence ID" value="EKO33128.1"/>
    <property type="molecule type" value="Genomic_DNA"/>
</dbReference>
<evidence type="ECO:0000313" key="1">
    <source>
        <dbReference type="EMBL" id="EKO33128.1"/>
    </source>
</evidence>
<dbReference type="Proteomes" id="UP000006329">
    <property type="component" value="Unassembled WGS sequence"/>
</dbReference>
<comment type="caution">
    <text evidence="1">The sequence shown here is derived from an EMBL/GenBank/DDBJ whole genome shotgun (WGS) entry which is preliminary data.</text>
</comment>
<name>A0A0E2BD37_9LEPT</name>
<dbReference type="RefSeq" id="WP_004476721.1">
    <property type="nucleotide sequence ID" value="NZ_AHON02000059.1"/>
</dbReference>
<reference evidence="1" key="1">
    <citation type="submission" date="2012-10" db="EMBL/GenBank/DDBJ databases">
        <authorList>
            <person name="Harkins D.M."/>
            <person name="Durkin A.S."/>
            <person name="Brinkac L.M."/>
            <person name="Haft D.H."/>
            <person name="Selengut J.D."/>
            <person name="Sanka R."/>
            <person name="DePew J."/>
            <person name="Purushe J."/>
            <person name="Matthias M.A."/>
            <person name="Vinetz J.M."/>
            <person name="Sutton G.G."/>
            <person name="Nierman W.C."/>
            <person name="Fouts D.E."/>
        </authorList>
    </citation>
    <scope>NUCLEOTIDE SEQUENCE [LARGE SCALE GENOMIC DNA]</scope>
    <source>
        <strain evidence="1">MOR084</strain>
    </source>
</reference>
<proteinExistence type="predicted"/>
<protein>
    <submittedName>
        <fullName evidence="1">Uncharacterized protein</fullName>
    </submittedName>
</protein>